<dbReference type="OrthoDB" id="9810250at2"/>
<proteinExistence type="predicted"/>
<dbReference type="PRINTS" id="PR00455">
    <property type="entry name" value="HTHTETR"/>
</dbReference>
<reference evidence="4 5" key="1">
    <citation type="submission" date="2016-02" db="EMBL/GenBank/DDBJ databases">
        <authorList>
            <person name="Wen L."/>
            <person name="He K."/>
            <person name="Yang H."/>
        </authorList>
    </citation>
    <scope>NUCLEOTIDE SEQUENCE [LARGE SCALE GENOMIC DNA]</scope>
    <source>
        <strain evidence="4">Trichococcus palustris</strain>
    </source>
</reference>
<sequence length="193" mass="22484">MENPAKSRTMKRRDKTHHDILAVAAELICAKGSLSVSLEEISSQADVARKTVYNHFENKEALINELFTPLCNHARAYLNRFDQEQALTLDHIWDYCLELWEQEDYHAMILYQVSPEDYPNLSVIKDSFIFMFKKLMERIPECSSRSDEELTQVANCIYLTYLPLLQVLEERKNYKKAFRLAMTGLVQGVLLTD</sequence>
<dbReference type="PANTHER" id="PTHR43479">
    <property type="entry name" value="ACREF/ENVCD OPERON REPRESSOR-RELATED"/>
    <property type="match status" value="1"/>
</dbReference>
<dbReference type="EMBL" id="FJNE01000009">
    <property type="protein sequence ID" value="CZR00566.1"/>
    <property type="molecule type" value="Genomic_DNA"/>
</dbReference>
<organism evidence="4 5">
    <name type="scientific">Trichococcus palustris</name>
    <dbReference type="NCBI Taxonomy" id="140314"/>
    <lineage>
        <taxon>Bacteria</taxon>
        <taxon>Bacillati</taxon>
        <taxon>Bacillota</taxon>
        <taxon>Bacilli</taxon>
        <taxon>Lactobacillales</taxon>
        <taxon>Carnobacteriaceae</taxon>
        <taxon>Trichococcus</taxon>
    </lineage>
</organism>
<dbReference type="Gene3D" id="1.10.357.10">
    <property type="entry name" value="Tetracycline Repressor, domain 2"/>
    <property type="match status" value="1"/>
</dbReference>
<accession>A0A143YX40</accession>
<keyword evidence="1 2" id="KW-0238">DNA-binding</keyword>
<dbReference type="InterPro" id="IPR009057">
    <property type="entry name" value="Homeodomain-like_sf"/>
</dbReference>
<evidence type="ECO:0000313" key="5">
    <source>
        <dbReference type="Proteomes" id="UP000242754"/>
    </source>
</evidence>
<gene>
    <name evidence="4" type="ORF">Tpal_2538</name>
</gene>
<feature type="DNA-binding region" description="H-T-H motif" evidence="2">
    <location>
        <begin position="37"/>
        <end position="56"/>
    </location>
</feature>
<evidence type="ECO:0000256" key="2">
    <source>
        <dbReference type="PROSITE-ProRule" id="PRU00335"/>
    </source>
</evidence>
<dbReference type="GO" id="GO:0003677">
    <property type="term" value="F:DNA binding"/>
    <property type="evidence" value="ECO:0007669"/>
    <property type="project" value="UniProtKB-UniRule"/>
</dbReference>
<dbReference type="STRING" id="140314.SAMN04488076_10844"/>
<feature type="domain" description="HTH tetR-type" evidence="3">
    <location>
        <begin position="14"/>
        <end position="74"/>
    </location>
</feature>
<name>A0A143YX40_9LACT</name>
<dbReference type="Pfam" id="PF00440">
    <property type="entry name" value="TetR_N"/>
    <property type="match status" value="1"/>
</dbReference>
<dbReference type="AlphaFoldDB" id="A0A143YX40"/>
<dbReference type="SUPFAM" id="SSF46689">
    <property type="entry name" value="Homeodomain-like"/>
    <property type="match status" value="1"/>
</dbReference>
<protein>
    <submittedName>
        <fullName evidence="4">Tetr bacterial regulatory protein hth signature</fullName>
    </submittedName>
</protein>
<dbReference type="InterPro" id="IPR050624">
    <property type="entry name" value="HTH-type_Tx_Regulator"/>
</dbReference>
<evidence type="ECO:0000256" key="1">
    <source>
        <dbReference type="ARBA" id="ARBA00023125"/>
    </source>
</evidence>
<evidence type="ECO:0000313" key="4">
    <source>
        <dbReference type="EMBL" id="CZR00566.1"/>
    </source>
</evidence>
<dbReference type="PROSITE" id="PS50977">
    <property type="entry name" value="HTH_TETR_2"/>
    <property type="match status" value="1"/>
</dbReference>
<evidence type="ECO:0000259" key="3">
    <source>
        <dbReference type="PROSITE" id="PS50977"/>
    </source>
</evidence>
<dbReference type="PANTHER" id="PTHR43479:SF11">
    <property type="entry name" value="ACREF_ENVCD OPERON REPRESSOR-RELATED"/>
    <property type="match status" value="1"/>
</dbReference>
<dbReference type="RefSeq" id="WP_087034045.1">
    <property type="nucleotide sequence ID" value="NZ_FJNE01000009.1"/>
</dbReference>
<dbReference type="InterPro" id="IPR001647">
    <property type="entry name" value="HTH_TetR"/>
</dbReference>
<dbReference type="Proteomes" id="UP000242754">
    <property type="component" value="Unassembled WGS sequence"/>
</dbReference>
<keyword evidence="5" id="KW-1185">Reference proteome</keyword>